<sequence>MLRVYYTSAKVVPPVGPFHRPETKAHAARVDAAGGVLYDLDLIDLCFAWAENQGISTAPNAFMHWSAVVFGVVKDANDYVSRIFCLFGNDLVRTSGFPFYDVNAYGQGRSSVFLPANCSFSATWSTNSPRYTTSFGLGTIGNNPNSPVTLYSENGIGHFLFFYDSGNPVMCILDGPQGRTMQTDGAGGYYGSRRTAVRIDLASNDPINYQYNGLRRQGSQWYNYQNVGGQYAATLNLGITAGQSGAYRYGMQLASSGYWTDAQISSFDALLQQIYPDAPYINV</sequence>
<dbReference type="RefSeq" id="WP_188815563.1">
    <property type="nucleotide sequence ID" value="NZ_BMHT01000007.1"/>
</dbReference>
<dbReference type="EMBL" id="BMHT01000007">
    <property type="protein sequence ID" value="GGF22178.1"/>
    <property type="molecule type" value="Genomic_DNA"/>
</dbReference>
<dbReference type="Proteomes" id="UP000632273">
    <property type="component" value="Unassembled WGS sequence"/>
</dbReference>
<name>A0ABQ1UNA2_9BACT</name>
<keyword evidence="2" id="KW-1185">Reference proteome</keyword>
<gene>
    <name evidence="1" type="ORF">GCM10011383_37250</name>
</gene>
<protein>
    <submittedName>
        <fullName evidence="1">Uncharacterized protein</fullName>
    </submittedName>
</protein>
<accession>A0ABQ1UNA2</accession>
<reference evidence="2" key="1">
    <citation type="journal article" date="2019" name="Int. J. Syst. Evol. Microbiol.">
        <title>The Global Catalogue of Microorganisms (GCM) 10K type strain sequencing project: providing services to taxonomists for standard genome sequencing and annotation.</title>
        <authorList>
            <consortium name="The Broad Institute Genomics Platform"/>
            <consortium name="The Broad Institute Genome Sequencing Center for Infectious Disease"/>
            <person name="Wu L."/>
            <person name="Ma J."/>
        </authorList>
    </citation>
    <scope>NUCLEOTIDE SEQUENCE [LARGE SCALE GENOMIC DNA]</scope>
    <source>
        <strain evidence="2">CGMCC 1.15197</strain>
    </source>
</reference>
<evidence type="ECO:0000313" key="1">
    <source>
        <dbReference type="EMBL" id="GGF22178.1"/>
    </source>
</evidence>
<organism evidence="1 2">
    <name type="scientific">Hymenobacter cavernae</name>
    <dbReference type="NCBI Taxonomy" id="2044852"/>
    <lineage>
        <taxon>Bacteria</taxon>
        <taxon>Pseudomonadati</taxon>
        <taxon>Bacteroidota</taxon>
        <taxon>Cytophagia</taxon>
        <taxon>Cytophagales</taxon>
        <taxon>Hymenobacteraceae</taxon>
        <taxon>Hymenobacter</taxon>
    </lineage>
</organism>
<proteinExistence type="predicted"/>
<comment type="caution">
    <text evidence="1">The sequence shown here is derived from an EMBL/GenBank/DDBJ whole genome shotgun (WGS) entry which is preliminary data.</text>
</comment>
<evidence type="ECO:0000313" key="2">
    <source>
        <dbReference type="Proteomes" id="UP000632273"/>
    </source>
</evidence>